<dbReference type="Proteomes" id="UP001140172">
    <property type="component" value="Unassembled WGS sequence"/>
</dbReference>
<feature type="compositionally biased region" description="Basic residues" evidence="2">
    <location>
        <begin position="1"/>
        <end position="13"/>
    </location>
</feature>
<protein>
    <submittedName>
        <fullName evidence="3">Uncharacterized protein</fullName>
    </submittedName>
</protein>
<comment type="caution">
    <text evidence="3">The sequence shown here is derived from an EMBL/GenBank/DDBJ whole genome shotgun (WGS) entry which is preliminary data.</text>
</comment>
<feature type="region of interest" description="Disordered" evidence="2">
    <location>
        <begin position="36"/>
        <end position="64"/>
    </location>
</feature>
<name>A0A9W8LKZ8_9FUNG</name>
<reference evidence="3" key="1">
    <citation type="submission" date="2022-07" db="EMBL/GenBank/DDBJ databases">
        <title>Phylogenomic reconstructions and comparative analyses of Kickxellomycotina fungi.</title>
        <authorList>
            <person name="Reynolds N.K."/>
            <person name="Stajich J.E."/>
            <person name="Barry K."/>
            <person name="Grigoriev I.V."/>
            <person name="Crous P."/>
            <person name="Smith M.E."/>
        </authorList>
    </citation>
    <scope>NUCLEOTIDE SEQUENCE</scope>
    <source>
        <strain evidence="3">BCRC 34489</strain>
    </source>
</reference>
<organism evidence="3 4">
    <name type="scientific">Coemansia interrupta</name>
    <dbReference type="NCBI Taxonomy" id="1126814"/>
    <lineage>
        <taxon>Eukaryota</taxon>
        <taxon>Fungi</taxon>
        <taxon>Fungi incertae sedis</taxon>
        <taxon>Zoopagomycota</taxon>
        <taxon>Kickxellomycotina</taxon>
        <taxon>Kickxellomycetes</taxon>
        <taxon>Kickxellales</taxon>
        <taxon>Kickxellaceae</taxon>
        <taxon>Coemansia</taxon>
    </lineage>
</organism>
<feature type="region of interest" description="Disordered" evidence="2">
    <location>
        <begin position="414"/>
        <end position="471"/>
    </location>
</feature>
<feature type="compositionally biased region" description="Low complexity" evidence="2">
    <location>
        <begin position="14"/>
        <end position="24"/>
    </location>
</feature>
<dbReference type="AlphaFoldDB" id="A0A9W8LKZ8"/>
<proteinExistence type="predicted"/>
<gene>
    <name evidence="3" type="ORF">GGI15_002158</name>
</gene>
<feature type="region of interest" description="Disordered" evidence="2">
    <location>
        <begin position="1"/>
        <end position="24"/>
    </location>
</feature>
<evidence type="ECO:0000256" key="1">
    <source>
        <dbReference type="SAM" id="Coils"/>
    </source>
</evidence>
<dbReference type="OrthoDB" id="5558298at2759"/>
<keyword evidence="4" id="KW-1185">Reference proteome</keyword>
<sequence>MARKRGNKQKQAKNAKNNAKAQARALQELEDEKYLCELEEQAQNEAAVPSTADATGDESSSEAHGCGMADILAMTDKLLERIAQSLTEDMGVEGFEIDFKKIVAKRNADAANGINGSAAASNLPSVTENTSSTSKKDQEALWAMQAENERLRAQLAQREAEVDGLSRLIEAQKTELFVARSQVAQLDAFAVHEIRRIFNYISFPAGVSMLIQGLQRQYALREEHFAVVEQMLVMESQLWQEKCRLAEARELKAQVREAEEKEKRTKRLLLESEQNEHTKATTRQMEVEVKRKLGDCMLLFQTLVQCNIDVRETMNQLTKDLYVDVSALSGIRDAFKQMGQNKALQPVKMMLEQSRLGDTISMITAAENCGKHSLADCEVDSESAKHDLEPSMPKLLAAFPPDDMSRRHHVMVGESPRVIRMPRRRDSRAKDKASPPNNVSDKPISHKSPSKSETKPIVFPVPTGEFTFLSP</sequence>
<dbReference type="EMBL" id="JANBUM010000105">
    <property type="protein sequence ID" value="KAJ2784760.1"/>
    <property type="molecule type" value="Genomic_DNA"/>
</dbReference>
<feature type="compositionally biased region" description="Polar residues" evidence="2">
    <location>
        <begin position="123"/>
        <end position="133"/>
    </location>
</feature>
<evidence type="ECO:0000313" key="4">
    <source>
        <dbReference type="Proteomes" id="UP001140172"/>
    </source>
</evidence>
<accession>A0A9W8LKZ8</accession>
<evidence type="ECO:0000256" key="2">
    <source>
        <dbReference type="SAM" id="MobiDB-lite"/>
    </source>
</evidence>
<feature type="coiled-coil region" evidence="1">
    <location>
        <begin position="141"/>
        <end position="175"/>
    </location>
</feature>
<feature type="region of interest" description="Disordered" evidence="2">
    <location>
        <begin position="114"/>
        <end position="134"/>
    </location>
</feature>
<feature type="coiled-coil region" evidence="1">
    <location>
        <begin position="241"/>
        <end position="276"/>
    </location>
</feature>
<keyword evidence="1" id="KW-0175">Coiled coil</keyword>
<evidence type="ECO:0000313" key="3">
    <source>
        <dbReference type="EMBL" id="KAJ2784760.1"/>
    </source>
</evidence>